<dbReference type="RefSeq" id="XP_011773192.1">
    <property type="nucleotide sequence ID" value="XM_011774890.1"/>
</dbReference>
<organism evidence="5 6">
    <name type="scientific">Trypanosoma brucei gambiense (strain MHOM/CI/86/DAL972)</name>
    <dbReference type="NCBI Taxonomy" id="679716"/>
    <lineage>
        <taxon>Eukaryota</taxon>
        <taxon>Discoba</taxon>
        <taxon>Euglenozoa</taxon>
        <taxon>Kinetoplastea</taxon>
        <taxon>Metakinetoplastina</taxon>
        <taxon>Trypanosomatida</taxon>
        <taxon>Trypanosomatidae</taxon>
        <taxon>Trypanosoma</taxon>
    </lineage>
</organism>
<dbReference type="SUPFAM" id="SSF49899">
    <property type="entry name" value="Concanavalin A-like lectins/glucanases"/>
    <property type="match status" value="1"/>
</dbReference>
<protein>
    <submittedName>
        <fullName evidence="5">Uncharacterized protein</fullName>
    </submittedName>
</protein>
<dbReference type="EMBL" id="FN554968">
    <property type="protein sequence ID" value="CBH10905.1"/>
    <property type="molecule type" value="Genomic_DNA"/>
</dbReference>
<keyword evidence="1" id="KW-0812">Transmembrane</keyword>
<dbReference type="InterPro" id="IPR011040">
    <property type="entry name" value="Sialidase"/>
</dbReference>
<evidence type="ECO:0000259" key="3">
    <source>
        <dbReference type="Pfam" id="PF13859"/>
    </source>
</evidence>
<dbReference type="Gene3D" id="2.60.120.200">
    <property type="match status" value="1"/>
</dbReference>
<evidence type="ECO:0000313" key="5">
    <source>
        <dbReference type="EMBL" id="CBH10905.1"/>
    </source>
</evidence>
<dbReference type="InterPro" id="IPR008377">
    <property type="entry name" value="Sialidase_trypan"/>
</dbReference>
<keyword evidence="2" id="KW-0732">Signal</keyword>
<keyword evidence="1" id="KW-0472">Membrane</keyword>
<gene>
    <name evidence="5" type="ORF">TbgDal_V430</name>
</gene>
<dbReference type="VEuPathDB" id="TriTrypDB:Tbg972.5.430"/>
<feature type="transmembrane region" description="Helical" evidence="1">
    <location>
        <begin position="712"/>
        <end position="735"/>
    </location>
</feature>
<dbReference type="Proteomes" id="UP000002316">
    <property type="component" value="Chromosome 5"/>
</dbReference>
<proteinExistence type="predicted"/>
<feature type="signal peptide" evidence="2">
    <location>
        <begin position="1"/>
        <end position="37"/>
    </location>
</feature>
<dbReference type="Pfam" id="PF22925">
    <property type="entry name" value="TS_C"/>
    <property type="match status" value="1"/>
</dbReference>
<feature type="domain" description="Sialidase" evidence="3">
    <location>
        <begin position="82"/>
        <end position="411"/>
    </location>
</feature>
<evidence type="ECO:0000259" key="4">
    <source>
        <dbReference type="Pfam" id="PF22925"/>
    </source>
</evidence>
<dbReference type="PRINTS" id="PR01803">
    <property type="entry name" value="TCSIALIDASE"/>
</dbReference>
<evidence type="ECO:0000256" key="1">
    <source>
        <dbReference type="SAM" id="Phobius"/>
    </source>
</evidence>
<dbReference type="SUPFAM" id="SSF50939">
    <property type="entry name" value="Sialidases"/>
    <property type="match status" value="1"/>
</dbReference>
<dbReference type="InterPro" id="IPR055239">
    <property type="entry name" value="TS_C"/>
</dbReference>
<dbReference type="OrthoDB" id="245663at2759"/>
<evidence type="ECO:0000256" key="2">
    <source>
        <dbReference type="SAM" id="SignalP"/>
    </source>
</evidence>
<dbReference type="KEGG" id="tbg:TbgDal_V430"/>
<dbReference type="InterPro" id="IPR036278">
    <property type="entry name" value="Sialidase_sf"/>
</dbReference>
<feature type="chain" id="PRO_5003004658" evidence="2">
    <location>
        <begin position="38"/>
        <end position="775"/>
    </location>
</feature>
<dbReference type="CDD" id="cd15482">
    <property type="entry name" value="Sialidase_non-viral"/>
    <property type="match status" value="1"/>
</dbReference>
<dbReference type="GO" id="GO:0004308">
    <property type="term" value="F:exo-alpha-sialidase activity"/>
    <property type="evidence" value="ECO:0007669"/>
    <property type="project" value="InterPro"/>
</dbReference>
<dbReference type="Pfam" id="PF13859">
    <property type="entry name" value="BNR_3"/>
    <property type="match status" value="1"/>
</dbReference>
<keyword evidence="1" id="KW-1133">Transmembrane helix</keyword>
<dbReference type="GeneID" id="23861436"/>
<feature type="domain" description="Trans-sialidase C-terminal" evidence="4">
    <location>
        <begin position="466"/>
        <end position="669"/>
    </location>
</feature>
<evidence type="ECO:0000313" key="6">
    <source>
        <dbReference type="Proteomes" id="UP000002316"/>
    </source>
</evidence>
<accession>C9ZNC7</accession>
<name>C9ZNC7_TRYB9</name>
<reference evidence="6" key="1">
    <citation type="journal article" date="2010" name="PLoS Negl. Trop. Dis.">
        <title>The genome sequence of Trypanosoma brucei gambiense, causative agent of chronic human african trypanosomiasis.</title>
        <authorList>
            <person name="Jackson A.P."/>
            <person name="Sanders M."/>
            <person name="Berry A."/>
            <person name="McQuillan J."/>
            <person name="Aslett M.A."/>
            <person name="Quail M.A."/>
            <person name="Chukualim B."/>
            <person name="Capewell P."/>
            <person name="MacLeod A."/>
            <person name="Melville S.E."/>
            <person name="Gibson W."/>
            <person name="Barry J.D."/>
            <person name="Berriman M."/>
            <person name="Hertz-Fowler C."/>
        </authorList>
    </citation>
    <scope>NUCLEOTIDE SEQUENCE [LARGE SCALE GENOMIC DNA]</scope>
    <source>
        <strain evidence="6">MHOM/CI/86/DAL972</strain>
    </source>
</reference>
<dbReference type="InterPro" id="IPR013320">
    <property type="entry name" value="ConA-like_dom_sf"/>
</dbReference>
<sequence>MRVWMKDDFPTREKSYKRMHTPLLLLVASVLLLPVCSNGSSSQPAGVEKRRVELFKPWNRESLLSHSDSSHDVKHGLFEGNSLVAVGGSVVALAEARYNAWTAGYAGMWLKTIALGETHQSAQAAGWMSEKKWKTENVFVNEPVADHRYAQYGPRAIVLKDKIFLLSLSSNKAKDVEPQEGAFDLEVKLFVGTIGGRGAEDGKVVKWNKPSSLTDTFKRPLLEHSWKEFFESGGKGAVVGDTILFPLVTSAESGAKTCIIARYKHESESWSFTPAKLDIDDCTEPSLLVWKKELLLVVAHQTKNKMYRSVDVGMTWTDATEGERHALSNFQYHSDDDDRGDFVNMKVDGSDVILFAYRAFFNSGNAGLRPLLLWVTDSKRTHCLGAISSGHLSILSFSALLHTESGLYSLHEEGFSQLKSIFFTDLTDRVHELKAVVGLWRKVDGSVMALYGTTGEESTSAPKFDPTVGLVGFWSEVANRTHWRDGYLGMDGALQGPVKRVTTGFTLGTRAAHVVFPVSGKNENKVYHLIDNGLTVVMSVAVHKAPKNPTPLLGVGVRNKSGLIADVGIWYDEKAWAQLSGTTAGAKTLALEEGKTYQVVLTVRGGVAHTYIDGNRVGDGQGSIVPLSQSAEIHEIYVGANERVIGKGEATGDLSVTVFNMLLYSHELSVADVKALLAVKHRSTFDAVLEDEDEDNGDHGDGQGGKSGGRNLAWIAAVVVPALLIVLGLVGFFVLRQRRAAQNAAMRPGAGLPQMPAGYNPYTVDITDDTLDVRK</sequence>
<dbReference type="CAZy" id="GH33">
    <property type="family name" value="Glycoside Hydrolase Family 33"/>
</dbReference>
<dbReference type="Gene3D" id="2.120.10.10">
    <property type="match status" value="1"/>
</dbReference>
<dbReference type="AlphaFoldDB" id="C9ZNC7"/>